<name>A0A0Q2XQM5_VIBFU</name>
<dbReference type="AlphaFoldDB" id="A0A0Q2XQM5"/>
<gene>
    <name evidence="1" type="ORF">AMR76_22130</name>
</gene>
<reference evidence="1 2" key="1">
    <citation type="submission" date="2015-08" db="EMBL/GenBank/DDBJ databases">
        <title>Antibacterial properties of a collection of Vibrionaceae strains.</title>
        <authorList>
            <person name="Giubergia S."/>
        </authorList>
    </citation>
    <scope>NUCLEOTIDE SEQUENCE [LARGE SCALE GENOMIC DNA]</scope>
    <source>
        <strain evidence="1 2">S0821</strain>
    </source>
</reference>
<comment type="caution">
    <text evidence="1">The sequence shown here is derived from an EMBL/GenBank/DDBJ whole genome shotgun (WGS) entry which is preliminary data.</text>
</comment>
<evidence type="ECO:0000313" key="2">
    <source>
        <dbReference type="Proteomes" id="UP000051221"/>
    </source>
</evidence>
<protein>
    <submittedName>
        <fullName evidence="1">Uncharacterized protein</fullName>
    </submittedName>
</protein>
<sequence length="70" mass="7777">MHHATSLRGRDTPPQHYPAPLAQLTILPPASDQASIFLESILLELSGNPDIIMEANTGLWYNLSQPEKIR</sequence>
<dbReference type="EMBL" id="LKHS01000038">
    <property type="protein sequence ID" value="KQH83564.1"/>
    <property type="molecule type" value="Genomic_DNA"/>
</dbReference>
<organism evidence="1 2">
    <name type="scientific">Vibrio furnissii</name>
    <dbReference type="NCBI Taxonomy" id="29494"/>
    <lineage>
        <taxon>Bacteria</taxon>
        <taxon>Pseudomonadati</taxon>
        <taxon>Pseudomonadota</taxon>
        <taxon>Gammaproteobacteria</taxon>
        <taxon>Vibrionales</taxon>
        <taxon>Vibrionaceae</taxon>
        <taxon>Vibrio</taxon>
    </lineage>
</organism>
<dbReference type="Proteomes" id="UP000051221">
    <property type="component" value="Unassembled WGS sequence"/>
</dbReference>
<accession>A0A0Q2XQM5</accession>
<proteinExistence type="predicted"/>
<dbReference type="InParanoid" id="A0A0Q2XQM5"/>
<keyword evidence="2" id="KW-1185">Reference proteome</keyword>
<evidence type="ECO:0000313" key="1">
    <source>
        <dbReference type="EMBL" id="KQH83564.1"/>
    </source>
</evidence>